<accession>A0A6A3ZIW5</accession>
<evidence type="ECO:0000256" key="2">
    <source>
        <dbReference type="ARBA" id="ARBA00022448"/>
    </source>
</evidence>
<evidence type="ECO:0008006" key="6">
    <source>
        <dbReference type="Google" id="ProtNLM"/>
    </source>
</evidence>
<dbReference type="EMBL" id="QXGD01000514">
    <property type="protein sequence ID" value="KAE9236136.1"/>
    <property type="molecule type" value="Genomic_DNA"/>
</dbReference>
<sequence>MIPHFAAAGHDCPQYMNPAEYFISLVNTDFDDHADVPKLLQSYAQSETSRQLADRIEADRKTLQHLPDIEQPSPSSLRQFGVLMYRNLVNNVRNPGIYWIRLFMYFCLSFMVGTMYLSTNHDLTEEDLVPLLFYVQAFLLKVRYINVA</sequence>
<comment type="similarity">
    <text evidence="1">Belongs to the ABC transporter superfamily. ABCG family. Eye pigment precursor importer (TC 3.A.1.204) subfamily.</text>
</comment>
<gene>
    <name evidence="4" type="ORF">PF002_g11310</name>
</gene>
<feature type="transmembrane region" description="Helical" evidence="3">
    <location>
        <begin position="128"/>
        <end position="145"/>
    </location>
</feature>
<keyword evidence="2" id="KW-0813">Transport</keyword>
<keyword evidence="3" id="KW-0472">Membrane</keyword>
<evidence type="ECO:0000313" key="5">
    <source>
        <dbReference type="Proteomes" id="UP000440367"/>
    </source>
</evidence>
<name>A0A6A3ZIW5_9STRA</name>
<dbReference type="InterPro" id="IPR052215">
    <property type="entry name" value="Plant_ABCG"/>
</dbReference>
<evidence type="ECO:0000313" key="4">
    <source>
        <dbReference type="EMBL" id="KAE9236136.1"/>
    </source>
</evidence>
<protein>
    <recommendedName>
        <fullName evidence="6">ABC-2 type transporter domain-containing protein</fullName>
    </recommendedName>
</protein>
<dbReference type="AlphaFoldDB" id="A0A6A3ZIW5"/>
<evidence type="ECO:0000256" key="1">
    <source>
        <dbReference type="ARBA" id="ARBA00005814"/>
    </source>
</evidence>
<dbReference type="Proteomes" id="UP000440367">
    <property type="component" value="Unassembled WGS sequence"/>
</dbReference>
<comment type="caution">
    <text evidence="4">The sequence shown here is derived from an EMBL/GenBank/DDBJ whole genome shotgun (WGS) entry which is preliminary data.</text>
</comment>
<dbReference type="PANTHER" id="PTHR48042:SF11">
    <property type="entry name" value="ABC TRANSPORTER G FAMILY MEMBER 11"/>
    <property type="match status" value="1"/>
</dbReference>
<keyword evidence="3" id="KW-0812">Transmembrane</keyword>
<evidence type="ECO:0000256" key="3">
    <source>
        <dbReference type="SAM" id="Phobius"/>
    </source>
</evidence>
<organism evidence="4 5">
    <name type="scientific">Phytophthora fragariae</name>
    <dbReference type="NCBI Taxonomy" id="53985"/>
    <lineage>
        <taxon>Eukaryota</taxon>
        <taxon>Sar</taxon>
        <taxon>Stramenopiles</taxon>
        <taxon>Oomycota</taxon>
        <taxon>Peronosporomycetes</taxon>
        <taxon>Peronosporales</taxon>
        <taxon>Peronosporaceae</taxon>
        <taxon>Phytophthora</taxon>
    </lineage>
</organism>
<keyword evidence="3" id="KW-1133">Transmembrane helix</keyword>
<reference evidence="4 5" key="1">
    <citation type="submission" date="2018-08" db="EMBL/GenBank/DDBJ databases">
        <title>Genomic investigation of the strawberry pathogen Phytophthora fragariae indicates pathogenicity is determined by transcriptional variation in three key races.</title>
        <authorList>
            <person name="Adams T.M."/>
            <person name="Armitage A.D."/>
            <person name="Sobczyk M.K."/>
            <person name="Bates H.J."/>
            <person name="Dunwell J.M."/>
            <person name="Nellist C.F."/>
            <person name="Harrison R.J."/>
        </authorList>
    </citation>
    <scope>NUCLEOTIDE SEQUENCE [LARGE SCALE GENOMIC DNA]</scope>
    <source>
        <strain evidence="4 5">BC-1</strain>
    </source>
</reference>
<proteinExistence type="inferred from homology"/>
<feature type="transmembrane region" description="Helical" evidence="3">
    <location>
        <begin position="96"/>
        <end position="116"/>
    </location>
</feature>
<dbReference type="PANTHER" id="PTHR48042">
    <property type="entry name" value="ABC TRANSPORTER G FAMILY MEMBER 11"/>
    <property type="match status" value="1"/>
</dbReference>